<protein>
    <submittedName>
        <fullName evidence="1">Uncharacterized protein</fullName>
    </submittedName>
</protein>
<reference evidence="1 2" key="1">
    <citation type="submission" date="2020-08" db="EMBL/GenBank/DDBJ databases">
        <title>Genomic Encyclopedia of Type Strains, Phase IV (KMG-IV): sequencing the most valuable type-strain genomes for metagenomic binning, comparative biology and taxonomic classification.</title>
        <authorList>
            <person name="Goeker M."/>
        </authorList>
    </citation>
    <scope>NUCLEOTIDE SEQUENCE [LARGE SCALE GENOMIC DNA]</scope>
    <source>
        <strain evidence="1 2">DSM 22336</strain>
    </source>
</reference>
<name>A0A841LRX2_9HYPH</name>
<accession>A0A841LRX2</accession>
<evidence type="ECO:0000313" key="1">
    <source>
        <dbReference type="EMBL" id="MBB6259630.1"/>
    </source>
</evidence>
<sequence length="51" mass="5674">MIGSNSENNINNALNNISSVVFANRNVKFAYIAVYNHISLNDQQTFIEGTL</sequence>
<evidence type="ECO:0000313" key="2">
    <source>
        <dbReference type="Proteomes" id="UP000555393"/>
    </source>
</evidence>
<dbReference type="Proteomes" id="UP000555393">
    <property type="component" value="Unassembled WGS sequence"/>
</dbReference>
<organism evidence="1 2">
    <name type="scientific">Paenochrobactrum gallinarii</name>
    <dbReference type="NCBI Taxonomy" id="643673"/>
    <lineage>
        <taxon>Bacteria</taxon>
        <taxon>Pseudomonadati</taxon>
        <taxon>Pseudomonadota</taxon>
        <taxon>Alphaproteobacteria</taxon>
        <taxon>Hyphomicrobiales</taxon>
        <taxon>Brucellaceae</taxon>
        <taxon>Paenochrobactrum</taxon>
    </lineage>
</organism>
<gene>
    <name evidence="1" type="ORF">FHS77_000138</name>
</gene>
<dbReference type="AlphaFoldDB" id="A0A841LRX2"/>
<comment type="caution">
    <text evidence="1">The sequence shown here is derived from an EMBL/GenBank/DDBJ whole genome shotgun (WGS) entry which is preliminary data.</text>
</comment>
<dbReference type="EMBL" id="JACIIU010000001">
    <property type="protein sequence ID" value="MBB6259630.1"/>
    <property type="molecule type" value="Genomic_DNA"/>
</dbReference>
<proteinExistence type="predicted"/>
<keyword evidence="2" id="KW-1185">Reference proteome</keyword>